<protein>
    <submittedName>
        <fullName evidence="2">Uncharacterized protein</fullName>
    </submittedName>
</protein>
<gene>
    <name evidence="2" type="ORF">EK21DRAFT_115701</name>
</gene>
<feature type="compositionally biased region" description="Polar residues" evidence="1">
    <location>
        <begin position="435"/>
        <end position="444"/>
    </location>
</feature>
<feature type="compositionally biased region" description="Basic and acidic residues" evidence="1">
    <location>
        <begin position="421"/>
        <end position="434"/>
    </location>
</feature>
<evidence type="ECO:0000256" key="1">
    <source>
        <dbReference type="SAM" id="MobiDB-lite"/>
    </source>
</evidence>
<feature type="compositionally biased region" description="Basic residues" evidence="1">
    <location>
        <begin position="560"/>
        <end position="572"/>
    </location>
</feature>
<proteinExistence type="predicted"/>
<feature type="region of interest" description="Disordered" evidence="1">
    <location>
        <begin position="315"/>
        <end position="446"/>
    </location>
</feature>
<dbReference type="AlphaFoldDB" id="A0A9P4LJF7"/>
<feature type="compositionally biased region" description="Basic and acidic residues" evidence="1">
    <location>
        <begin position="526"/>
        <end position="545"/>
    </location>
</feature>
<accession>A0A9P4LJF7</accession>
<feature type="compositionally biased region" description="Polar residues" evidence="1">
    <location>
        <begin position="333"/>
        <end position="343"/>
    </location>
</feature>
<keyword evidence="3" id="KW-1185">Reference proteome</keyword>
<feature type="compositionally biased region" description="Basic and acidic residues" evidence="1">
    <location>
        <begin position="619"/>
        <end position="636"/>
    </location>
</feature>
<dbReference type="Proteomes" id="UP000799777">
    <property type="component" value="Unassembled WGS sequence"/>
</dbReference>
<feature type="region of interest" description="Disordered" evidence="1">
    <location>
        <begin position="487"/>
        <end position="746"/>
    </location>
</feature>
<evidence type="ECO:0000313" key="3">
    <source>
        <dbReference type="Proteomes" id="UP000799777"/>
    </source>
</evidence>
<evidence type="ECO:0000313" key="2">
    <source>
        <dbReference type="EMBL" id="KAF2026552.1"/>
    </source>
</evidence>
<organism evidence="2 3">
    <name type="scientific">Setomelanomma holmii</name>
    <dbReference type="NCBI Taxonomy" id="210430"/>
    <lineage>
        <taxon>Eukaryota</taxon>
        <taxon>Fungi</taxon>
        <taxon>Dikarya</taxon>
        <taxon>Ascomycota</taxon>
        <taxon>Pezizomycotina</taxon>
        <taxon>Dothideomycetes</taxon>
        <taxon>Pleosporomycetidae</taxon>
        <taxon>Pleosporales</taxon>
        <taxon>Pleosporineae</taxon>
        <taxon>Phaeosphaeriaceae</taxon>
        <taxon>Setomelanomma</taxon>
    </lineage>
</organism>
<reference evidence="2" key="1">
    <citation type="journal article" date="2020" name="Stud. Mycol.">
        <title>101 Dothideomycetes genomes: a test case for predicting lifestyles and emergence of pathogens.</title>
        <authorList>
            <person name="Haridas S."/>
            <person name="Albert R."/>
            <person name="Binder M."/>
            <person name="Bloem J."/>
            <person name="Labutti K."/>
            <person name="Salamov A."/>
            <person name="Andreopoulos B."/>
            <person name="Baker S."/>
            <person name="Barry K."/>
            <person name="Bills G."/>
            <person name="Bluhm B."/>
            <person name="Cannon C."/>
            <person name="Castanera R."/>
            <person name="Culley D."/>
            <person name="Daum C."/>
            <person name="Ezra D."/>
            <person name="Gonzalez J."/>
            <person name="Henrissat B."/>
            <person name="Kuo A."/>
            <person name="Liang C."/>
            <person name="Lipzen A."/>
            <person name="Lutzoni F."/>
            <person name="Magnuson J."/>
            <person name="Mondo S."/>
            <person name="Nolan M."/>
            <person name="Ohm R."/>
            <person name="Pangilinan J."/>
            <person name="Park H.-J."/>
            <person name="Ramirez L."/>
            <person name="Alfaro M."/>
            <person name="Sun H."/>
            <person name="Tritt A."/>
            <person name="Yoshinaga Y."/>
            <person name="Zwiers L.-H."/>
            <person name="Turgeon B."/>
            <person name="Goodwin S."/>
            <person name="Spatafora J."/>
            <person name="Crous P."/>
            <person name="Grigoriev I."/>
        </authorList>
    </citation>
    <scope>NUCLEOTIDE SEQUENCE</scope>
    <source>
        <strain evidence="2">CBS 110217</strain>
    </source>
</reference>
<name>A0A9P4LJF7_9PLEO</name>
<comment type="caution">
    <text evidence="2">The sequence shown here is derived from an EMBL/GenBank/DDBJ whole genome shotgun (WGS) entry which is preliminary data.</text>
</comment>
<feature type="compositionally biased region" description="Basic and acidic residues" evidence="1">
    <location>
        <begin position="680"/>
        <end position="702"/>
    </location>
</feature>
<feature type="compositionally biased region" description="Basic and acidic residues" evidence="1">
    <location>
        <begin position="489"/>
        <end position="515"/>
    </location>
</feature>
<sequence length="746" mass="82786">MPPLVTATSPAPREITITTPFPCRSRVISRSQIQMIRAQNATATFVGFNSITPLSPAASDQGRPVVTYHSTATQTLPPPNAAEFKVDYGWEPSNSETEHKMGIAGRGRYGKEPRPDILMYGKPFEVEMASTPMTYISSGFQTKDAASRSRDLKLAKAKSKVTAARFTHVVAECGYKICAVKDEHKIVHSEQHPVRIPLDKDGNHTGDEDIAGRLLPNLYLEELDSKPTPSPSPTSRYDSLYFNKAVSHLPSSNEPSLSMTPAASIETSPYQLPQPIPALAPSPREDAPGYCTIRPMVEDYYSEFIVKAKPIARMKNKHPASLARATPSRTHDVTTSQGSSRQALSRVDKATESATSRETVKPSPAAAGTIPPHATQWQVQRYDRGRLSRKRRSDYDDEGSISHEAKRRKSEPPNIIVSQAPRKDPPRHEDRAPEQHTSAATVTGTAPGFTATLAAPMEASAKYPTPPPTSASYDGLSPVHYPPIVSANIEKDSNHKYEEETKQKGPIGYRDEARRDRRGRGRSRSSAREAARDDGPREDRREWYRSRSPRRSLTGEKRARNSHRHSRSPARRTPKENDRRAYRQRSPARTQSAKGHFGVETGPRRNSPVLRQATQTEFKAADENILEARKAEDHSGEASNAKAATTDPDHRDDPILSNVVDSGDLSLLKSEKTVSMPNATHEEKKKNDERTADRDGKLRPDMQRYVAGGRRQVTSGSNPQCPRSIVKSQTEGRAGRDQRRRDGRHR</sequence>
<feature type="compositionally biased region" description="Basic residues" evidence="1">
    <location>
        <begin position="516"/>
        <end position="525"/>
    </location>
</feature>
<feature type="compositionally biased region" description="Polar residues" evidence="1">
    <location>
        <begin position="712"/>
        <end position="731"/>
    </location>
</feature>
<dbReference type="OrthoDB" id="3693838at2759"/>
<dbReference type="EMBL" id="ML978241">
    <property type="protein sequence ID" value="KAF2026552.1"/>
    <property type="molecule type" value="Genomic_DNA"/>
</dbReference>